<name>A0A5K0XTF0_9MAGN</name>
<accession>A0A5K0XTF0</accession>
<dbReference type="EMBL" id="LR721776">
    <property type="protein sequence ID" value="VVV68466.1"/>
    <property type="molecule type" value="Genomic_DNA"/>
</dbReference>
<organism evidence="1">
    <name type="scientific">Nymphaea colorata</name>
    <name type="common">pocket water lily</name>
    <dbReference type="NCBI Taxonomy" id="210225"/>
    <lineage>
        <taxon>Eukaryota</taxon>
        <taxon>Viridiplantae</taxon>
        <taxon>Streptophyta</taxon>
        <taxon>Embryophyta</taxon>
        <taxon>Tracheophyta</taxon>
        <taxon>Spermatophyta</taxon>
        <taxon>Magnoliopsida</taxon>
        <taxon>Nymphaeales</taxon>
        <taxon>Nymphaeaceae</taxon>
        <taxon>Nymphaea</taxon>
    </lineage>
</organism>
<protein>
    <submittedName>
        <fullName evidence="1">Uncharacterized protein</fullName>
    </submittedName>
</protein>
<proteinExistence type="predicted"/>
<gene>
    <name evidence="1" type="ORF">NYM_LOCUS5873</name>
</gene>
<reference evidence="1" key="1">
    <citation type="submission" date="2019-09" db="EMBL/GenBank/DDBJ databases">
        <authorList>
            <person name="Zhang L."/>
        </authorList>
    </citation>
    <scope>NUCLEOTIDE SEQUENCE</scope>
</reference>
<sequence>MEISHLKE</sequence>
<evidence type="ECO:0000313" key="1">
    <source>
        <dbReference type="EMBL" id="VVV68466.1"/>
    </source>
</evidence>